<evidence type="ECO:0000313" key="13">
    <source>
        <dbReference type="Proteomes" id="UP000254802"/>
    </source>
</evidence>
<organism evidence="11 13">
    <name type="scientific">Mannheimia haemolytica</name>
    <name type="common">Pasteurella haemolytica</name>
    <dbReference type="NCBI Taxonomy" id="75985"/>
    <lineage>
        <taxon>Bacteria</taxon>
        <taxon>Pseudomonadati</taxon>
        <taxon>Pseudomonadota</taxon>
        <taxon>Gammaproteobacteria</taxon>
        <taxon>Pasteurellales</taxon>
        <taxon>Pasteurellaceae</taxon>
        <taxon>Mannheimia</taxon>
    </lineage>
</organism>
<accession>A0A378MST8</accession>
<dbReference type="Proteomes" id="UP000254802">
    <property type="component" value="Unassembled WGS sequence"/>
</dbReference>
<dbReference type="EMBL" id="LR134495">
    <property type="protein sequence ID" value="VEI75420.1"/>
    <property type="molecule type" value="Genomic_DNA"/>
</dbReference>
<reference evidence="12" key="2">
    <citation type="submission" date="2018-12" db="EMBL/GenBank/DDBJ databases">
        <authorList>
            <consortium name="Pathogen Informatics"/>
        </authorList>
    </citation>
    <scope>NUCLEOTIDE SEQUENCE [LARGE SCALE GENOMIC DNA]</scope>
    <source>
        <strain evidence="12">NCTC10643</strain>
    </source>
</reference>
<reference evidence="11 13" key="1">
    <citation type="submission" date="2018-06" db="EMBL/GenBank/DDBJ databases">
        <authorList>
            <consortium name="Pathogen Informatics"/>
            <person name="Doyle S."/>
        </authorList>
    </citation>
    <scope>NUCLEOTIDE SEQUENCE [LARGE SCALE GENOMIC DNA]</scope>
    <source>
        <strain evidence="11 13">NCTC10638</strain>
    </source>
</reference>
<keyword evidence="3" id="KW-1003">Cell membrane</keyword>
<comment type="subunit">
    <text evidence="9">The complex comprises the extracytoplasmic solute receptor protein and the two transmembrane proteins.</text>
</comment>
<keyword evidence="5 9" id="KW-0812">Transmembrane</keyword>
<evidence type="ECO:0000256" key="8">
    <source>
        <dbReference type="ARBA" id="ARBA00038436"/>
    </source>
</evidence>
<dbReference type="Proteomes" id="UP000271188">
    <property type="component" value="Chromosome"/>
</dbReference>
<proteinExistence type="inferred from homology"/>
<evidence type="ECO:0000256" key="2">
    <source>
        <dbReference type="ARBA" id="ARBA00022448"/>
    </source>
</evidence>
<evidence type="ECO:0000313" key="12">
    <source>
        <dbReference type="EMBL" id="VEI75420.1"/>
    </source>
</evidence>
<keyword evidence="2 9" id="KW-0813">Transport</keyword>
<feature type="transmembrane region" description="Helical" evidence="9">
    <location>
        <begin position="91"/>
        <end position="110"/>
    </location>
</feature>
<evidence type="ECO:0000259" key="10">
    <source>
        <dbReference type="Pfam" id="PF04290"/>
    </source>
</evidence>
<feature type="transmembrane region" description="Helical" evidence="9">
    <location>
        <begin position="130"/>
        <end position="149"/>
    </location>
</feature>
<dbReference type="EMBL" id="UGPN01000002">
    <property type="protein sequence ID" value="STY59323.1"/>
    <property type="molecule type" value="Genomic_DNA"/>
</dbReference>
<feature type="transmembrane region" description="Helical" evidence="9">
    <location>
        <begin position="47"/>
        <end position="65"/>
    </location>
</feature>
<comment type="subcellular location">
    <subcellularLocation>
        <location evidence="1 9">Cell inner membrane</location>
        <topology evidence="1 9">Multi-pass membrane protein</topology>
    </subcellularLocation>
</comment>
<gene>
    <name evidence="11" type="primary">yiaM_1</name>
    <name evidence="11" type="ORF">NCTC10638_00478</name>
    <name evidence="12" type="ORF">NCTC10643_00485</name>
</gene>
<dbReference type="GO" id="GO:0022857">
    <property type="term" value="F:transmembrane transporter activity"/>
    <property type="evidence" value="ECO:0007669"/>
    <property type="project" value="UniProtKB-UniRule"/>
</dbReference>
<evidence type="ECO:0000313" key="11">
    <source>
        <dbReference type="EMBL" id="STY59323.1"/>
    </source>
</evidence>
<dbReference type="GO" id="GO:0015740">
    <property type="term" value="P:C4-dicarboxylate transport"/>
    <property type="evidence" value="ECO:0007669"/>
    <property type="project" value="TreeGrafter"/>
</dbReference>
<dbReference type="AlphaFoldDB" id="A0A378MST8"/>
<comment type="function">
    <text evidence="9">Part of the tripartite ATP-independent periplasmic (TRAP) transport system.</text>
</comment>
<sequence>MDSFVLKIDKILSTLCVVISILLVGCVVWQVFSRFILKAPSVYTDELARFSFIWVGLIGAAYAFGQKKHLAIDLLATKLESSPDKLKRLHFVVNLISLCFIVLIMCYGGVKLVNDTINAGQVSPVLGVQMGLIYSAIPLSGFFMLVYVIRDLFAIAKPVPSLH</sequence>
<dbReference type="InterPro" id="IPR055348">
    <property type="entry name" value="DctQ"/>
</dbReference>
<comment type="similarity">
    <text evidence="8 9">Belongs to the TRAP transporter small permease family.</text>
</comment>
<feature type="transmembrane region" description="Helical" evidence="9">
    <location>
        <begin position="12"/>
        <end position="32"/>
    </location>
</feature>
<dbReference type="PROSITE" id="PS51257">
    <property type="entry name" value="PROKAR_LIPOPROTEIN"/>
    <property type="match status" value="1"/>
</dbReference>
<keyword evidence="4 9" id="KW-0997">Cell inner membrane</keyword>
<dbReference type="PANTHER" id="PTHR35011">
    <property type="entry name" value="2,3-DIKETO-L-GULONATE TRAP TRANSPORTER SMALL PERMEASE PROTEIN YIAM"/>
    <property type="match status" value="1"/>
</dbReference>
<dbReference type="InterPro" id="IPR007387">
    <property type="entry name" value="TRAP_DctQ"/>
</dbReference>
<evidence type="ECO:0000256" key="1">
    <source>
        <dbReference type="ARBA" id="ARBA00004429"/>
    </source>
</evidence>
<evidence type="ECO:0000256" key="9">
    <source>
        <dbReference type="RuleBase" id="RU369079"/>
    </source>
</evidence>
<dbReference type="PANTHER" id="PTHR35011:SF2">
    <property type="entry name" value="2,3-DIKETO-L-GULONATE TRAP TRANSPORTER SMALL PERMEASE PROTEIN YIAM"/>
    <property type="match status" value="1"/>
</dbReference>
<keyword evidence="7 9" id="KW-0472">Membrane</keyword>
<name>A0A378MST8_MANHA</name>
<feature type="domain" description="Tripartite ATP-independent periplasmic transporters DctQ component" evidence="10">
    <location>
        <begin position="23"/>
        <end position="154"/>
    </location>
</feature>
<dbReference type="RefSeq" id="WP_032848867.1">
    <property type="nucleotide sequence ID" value="NZ_CP087379.1"/>
</dbReference>
<dbReference type="GO" id="GO:0005886">
    <property type="term" value="C:plasma membrane"/>
    <property type="evidence" value="ECO:0007669"/>
    <property type="project" value="UniProtKB-SubCell"/>
</dbReference>
<keyword evidence="6 9" id="KW-1133">Transmembrane helix</keyword>
<evidence type="ECO:0000256" key="7">
    <source>
        <dbReference type="ARBA" id="ARBA00023136"/>
    </source>
</evidence>
<evidence type="ECO:0000256" key="6">
    <source>
        <dbReference type="ARBA" id="ARBA00022989"/>
    </source>
</evidence>
<protein>
    <recommendedName>
        <fullName evidence="9">TRAP transporter small permease protein</fullName>
    </recommendedName>
</protein>
<evidence type="ECO:0000256" key="5">
    <source>
        <dbReference type="ARBA" id="ARBA00022692"/>
    </source>
</evidence>
<dbReference type="Pfam" id="PF04290">
    <property type="entry name" value="DctQ"/>
    <property type="match status" value="1"/>
</dbReference>
<evidence type="ECO:0000256" key="3">
    <source>
        <dbReference type="ARBA" id="ARBA00022475"/>
    </source>
</evidence>
<evidence type="ECO:0000256" key="4">
    <source>
        <dbReference type="ARBA" id="ARBA00022519"/>
    </source>
</evidence>